<dbReference type="AlphaFoldDB" id="A0AA90YVE6"/>
<gene>
    <name evidence="2" type="ORF">GS634_18025</name>
</gene>
<evidence type="ECO:0000256" key="1">
    <source>
        <dbReference type="SAM" id="MobiDB-lite"/>
    </source>
</evidence>
<keyword evidence="2" id="KW-0808">Transferase</keyword>
<proteinExistence type="predicted"/>
<organism evidence="2 3">
    <name type="scientific">Ruegeria atlantica</name>
    <dbReference type="NCBI Taxonomy" id="81569"/>
    <lineage>
        <taxon>Bacteria</taxon>
        <taxon>Pseudomonadati</taxon>
        <taxon>Pseudomonadota</taxon>
        <taxon>Alphaproteobacteria</taxon>
        <taxon>Rhodobacterales</taxon>
        <taxon>Roseobacteraceae</taxon>
        <taxon>Ruegeria</taxon>
    </lineage>
</organism>
<dbReference type="InterPro" id="IPR023606">
    <property type="entry name" value="CoA-Trfase_III_dom_1_sf"/>
</dbReference>
<dbReference type="Pfam" id="PF02515">
    <property type="entry name" value="CoA_transf_3"/>
    <property type="match status" value="2"/>
</dbReference>
<dbReference type="PANTHER" id="PTHR48228">
    <property type="entry name" value="SUCCINYL-COA--D-CITRAMALATE COA-TRANSFERASE"/>
    <property type="match status" value="1"/>
</dbReference>
<dbReference type="InterPro" id="IPR044855">
    <property type="entry name" value="CoA-Trfase_III_dom3_sf"/>
</dbReference>
<evidence type="ECO:0000313" key="3">
    <source>
        <dbReference type="Proteomes" id="UP000597886"/>
    </source>
</evidence>
<dbReference type="PANTHER" id="PTHR48228:SF5">
    <property type="entry name" value="ALPHA-METHYLACYL-COA RACEMASE"/>
    <property type="match status" value="1"/>
</dbReference>
<name>A0AA90YVE6_9RHOB</name>
<dbReference type="RefSeq" id="WP_171331457.1">
    <property type="nucleotide sequence ID" value="NZ_WVRA01000008.1"/>
</dbReference>
<protein>
    <submittedName>
        <fullName evidence="2">CoA transferase</fullName>
    </submittedName>
</protein>
<sequence>MTARPLDHIRVLDFGQYLAGPLVGMMLADLGAEVIRIDPPGGTRLKEPATDMLSRGKTAVTIDLKSEGGLQVAREFVARADVVIENFRPGVLERLGLGPKALRDINPRIVSLSLPGFASTDPALADLPAWEAVIAARTGQFTDMGLNRRLMGINPSFSPLTLASAYGASFGAMAVQFALAARDRNGGDHIEVPLASALLEGLVYNCEQIEDYPERYKSPREVELDRRTAEGLPTDLSFAELEEFLDPFYRTYTCADGRGFYVVAGSVKTHPRRVLETLGLKHLADQLPDFDAYLDTADWPDEWSLRNYPVGARDRARVSNAMKKAFLTRPSHEWEALFGSAKAPGTAQRFSKEWLADPHALASGLVLQVEDPRHGKMKQMGNVAWFADDGAALVKKPGPDPDDAPVSTILAEPPRSGSPAASGQGWLEGLKVLDLTNVIAGPTIGSTLARFGAQVTSVQPTEPSVDPWNTVVFGLHAHRGKQSVLLNLSSDDGKQALRRLIDSSDVITVNGTDEQRDALGLSAEELAAINPRLILVQLDAFGGPARGPKSDHLGYDDLAQAATGVMVRFGGGMATPEEHAHFGTIDVLTGYCACVALGAALLRLQKTGKGGIARAALAAAGNLIQAQLMYDFEGRAPFDEPAGRAAMGWGPFYHCYRAADGWMFFAAPTEQREALRRVSDLASVADTPEKELPDALADHFARQPVDYWQKAFSGSASTVMPLGSLHDTRDAVLQPESAGNIDLTRGTFSVIRHDMHPMGRWCDLVAPNAVRPERARIVIPGPMPKYGADTRSILRSVGYADEDIGAMISAGSAAESWSEKYLPE</sequence>
<dbReference type="GO" id="GO:0016740">
    <property type="term" value="F:transferase activity"/>
    <property type="evidence" value="ECO:0007669"/>
    <property type="project" value="UniProtKB-KW"/>
</dbReference>
<comment type="caution">
    <text evidence="2">The sequence shown here is derived from an EMBL/GenBank/DDBJ whole genome shotgun (WGS) entry which is preliminary data.</text>
</comment>
<dbReference type="InterPro" id="IPR003673">
    <property type="entry name" value="CoA-Trfase_fam_III"/>
</dbReference>
<dbReference type="Proteomes" id="UP000597886">
    <property type="component" value="Unassembled WGS sequence"/>
</dbReference>
<accession>A0AA90YVE6</accession>
<dbReference type="EMBL" id="WVRA01000008">
    <property type="protein sequence ID" value="NOE20026.1"/>
    <property type="molecule type" value="Genomic_DNA"/>
</dbReference>
<reference evidence="2" key="1">
    <citation type="submission" date="2019-12" db="EMBL/GenBank/DDBJ databases">
        <title>Ruegeria JWLKs population differentiation of coral mucus and skeleton niches.</title>
        <authorList>
            <person name="Luo D."/>
        </authorList>
    </citation>
    <scope>NUCLEOTIDE SEQUENCE</scope>
    <source>
        <strain evidence="2">HKCCD6181</strain>
    </source>
</reference>
<dbReference type="SUPFAM" id="SSF89796">
    <property type="entry name" value="CoA-transferase family III (CaiB/BaiF)"/>
    <property type="match status" value="2"/>
</dbReference>
<dbReference type="Gene3D" id="3.30.1540.10">
    <property type="entry name" value="formyl-coa transferase, domain 3"/>
    <property type="match status" value="2"/>
</dbReference>
<dbReference type="InterPro" id="IPR050509">
    <property type="entry name" value="CoA-transferase_III"/>
</dbReference>
<feature type="region of interest" description="Disordered" evidence="1">
    <location>
        <begin position="395"/>
        <end position="423"/>
    </location>
</feature>
<dbReference type="Gene3D" id="3.40.50.10540">
    <property type="entry name" value="Crotonobetainyl-coa:carnitine coa-transferase, domain 1"/>
    <property type="match status" value="2"/>
</dbReference>
<evidence type="ECO:0000313" key="2">
    <source>
        <dbReference type="EMBL" id="NOE20026.1"/>
    </source>
</evidence>